<name>A0ABQ9IFX7_9NEOP</name>
<evidence type="ECO:0000313" key="2">
    <source>
        <dbReference type="EMBL" id="KAJ8895357.1"/>
    </source>
</evidence>
<comment type="caution">
    <text evidence="2">The sequence shown here is derived from an EMBL/GenBank/DDBJ whole genome shotgun (WGS) entry which is preliminary data.</text>
</comment>
<sequence length="524" mass="58417">MDYRPLHAAKGFTLWQDCRLTSRIRGADLSKGVPTCCWPVMSSCCSVPLEFARCKRLNSLHILISKLPPTKAGFNPRSGSLRTFASENRAGRCRWSTGFLGDVPFPRHCIPAPAPHLSHPHRLSRSLNPIQLNCDRTLRKCSACPPGRLALVGQPVTLGEVSWSARDLHTNASSYVPCYPSGLFSRIPLPSPIFSLPNPLGSKCDKTSVDVAYCMKEEMCRSCNTSVIDNSRLAVTNTFQKVENCPGVSRNATTCSLVIFERAVNPLQEAPCHNYRCNTTSCPRPCLSQLLVSSAHLPRGQRPLPAPTLARYAHSNAFFRMLDARVMHGPRPPDAPMAIAISQYSLHVTPWPFGITELDPFICRFPCHRHISCSIATSPHLYLIGITTRLLRWFLDLSCHYSLACGEVMQCKLVLAQCCTHSTHAAGTSNPEWCREKLNVLRPLTRERRVTHYTRAVTSNALLRYHPVASSLTSPSPNQLLFHSLPELTNPSHRYQFLPQHIPLPHRPHKHGLPTPLRSPPHTV</sequence>
<feature type="region of interest" description="Disordered" evidence="1">
    <location>
        <begin position="503"/>
        <end position="524"/>
    </location>
</feature>
<accession>A0ABQ9IFX7</accession>
<keyword evidence="3" id="KW-1185">Reference proteome</keyword>
<proteinExistence type="predicted"/>
<dbReference type="Proteomes" id="UP001159363">
    <property type="component" value="Chromosome 1"/>
</dbReference>
<gene>
    <name evidence="2" type="ORF">PR048_000689</name>
</gene>
<evidence type="ECO:0000313" key="3">
    <source>
        <dbReference type="Proteomes" id="UP001159363"/>
    </source>
</evidence>
<protein>
    <submittedName>
        <fullName evidence="2">Uncharacterized protein</fullName>
    </submittedName>
</protein>
<organism evidence="2 3">
    <name type="scientific">Dryococelus australis</name>
    <dbReference type="NCBI Taxonomy" id="614101"/>
    <lineage>
        <taxon>Eukaryota</taxon>
        <taxon>Metazoa</taxon>
        <taxon>Ecdysozoa</taxon>
        <taxon>Arthropoda</taxon>
        <taxon>Hexapoda</taxon>
        <taxon>Insecta</taxon>
        <taxon>Pterygota</taxon>
        <taxon>Neoptera</taxon>
        <taxon>Polyneoptera</taxon>
        <taxon>Phasmatodea</taxon>
        <taxon>Verophasmatodea</taxon>
        <taxon>Anareolatae</taxon>
        <taxon>Phasmatidae</taxon>
        <taxon>Eurycanthinae</taxon>
        <taxon>Dryococelus</taxon>
    </lineage>
</organism>
<evidence type="ECO:0000256" key="1">
    <source>
        <dbReference type="SAM" id="MobiDB-lite"/>
    </source>
</evidence>
<reference evidence="2 3" key="1">
    <citation type="submission" date="2023-02" db="EMBL/GenBank/DDBJ databases">
        <title>LHISI_Scaffold_Assembly.</title>
        <authorList>
            <person name="Stuart O.P."/>
            <person name="Cleave R."/>
            <person name="Magrath M.J.L."/>
            <person name="Mikheyev A.S."/>
        </authorList>
    </citation>
    <scope>NUCLEOTIDE SEQUENCE [LARGE SCALE GENOMIC DNA]</scope>
    <source>
        <strain evidence="2">Daus_M_001</strain>
        <tissue evidence="2">Leg muscle</tissue>
    </source>
</reference>
<dbReference type="EMBL" id="JARBHB010000001">
    <property type="protein sequence ID" value="KAJ8895357.1"/>
    <property type="molecule type" value="Genomic_DNA"/>
</dbReference>